<evidence type="ECO:0000313" key="3">
    <source>
        <dbReference type="Proteomes" id="UP000716291"/>
    </source>
</evidence>
<dbReference type="InterPro" id="IPR043502">
    <property type="entry name" value="DNA/RNA_pol_sf"/>
</dbReference>
<dbReference type="CDD" id="cd01650">
    <property type="entry name" value="RT_nLTR_like"/>
    <property type="match status" value="1"/>
</dbReference>
<dbReference type="Proteomes" id="UP000716291">
    <property type="component" value="Unassembled WGS sequence"/>
</dbReference>
<gene>
    <name evidence="2" type="ORF">G6F64_012282</name>
</gene>
<name>A0A9P6WXP9_RHIOR</name>
<dbReference type="InterPro" id="IPR000477">
    <property type="entry name" value="RT_dom"/>
</dbReference>
<accession>A0A9P6WXP9</accession>
<dbReference type="AlphaFoldDB" id="A0A9P6WXP9"/>
<dbReference type="PROSITE" id="PS50878">
    <property type="entry name" value="RT_POL"/>
    <property type="match status" value="1"/>
</dbReference>
<keyword evidence="3" id="KW-1185">Reference proteome</keyword>
<dbReference type="EMBL" id="JAANQT010003613">
    <property type="protein sequence ID" value="KAG1300898.1"/>
    <property type="molecule type" value="Genomic_DNA"/>
</dbReference>
<evidence type="ECO:0000259" key="1">
    <source>
        <dbReference type="PROSITE" id="PS50878"/>
    </source>
</evidence>
<evidence type="ECO:0000313" key="2">
    <source>
        <dbReference type="EMBL" id="KAG1300898.1"/>
    </source>
</evidence>
<dbReference type="Pfam" id="PF00078">
    <property type="entry name" value="RVT_1"/>
    <property type="match status" value="1"/>
</dbReference>
<sequence>MDFYDNNQLGRVETCCLKHIFLTHCKWRELGERSNAYFYKCLKDRQQQQAISELVADDGTILSTPEELTNCAKGFYSNLYSTEPVSPQATDFLLSQLPDTVWLDDSQQTLLLTEWTDEEVEACLAHTPTHSSPGIDGLPYEILRFLFQQPFCRSLFCDVLNTALTEHVFPATWQRSVVTLLPKKGDRRHLKNWRPISLICADAKVFTRLLANRLGGIVPDLLIPHQTGFLAERFIADNGLVTRLTMDIARRYRLPGIALLLDQEKAYDRVHPTYLRACLLRFGFPTQFVECITSLFFNTSLCVKVNGFLSTAFAQERGLRQGDPLSPFLFNLALEPLLRAIHTCPLLPGFRFHDPAFSQMPRPIGRPPVLKLLAYADDVLVFLKDPIELTSLLALITAYELASNAKLNLDKTIAVSLSGHSQPLWRHCLQHRGITHWHDSSSHVAAIYLGFPLTSSSAQLTTFLDEMLGSTRLIVHHLASRRLSVQGRGLIANTLILSRVWHSLRVLAVSAYFLDKIRSIVYQFITSKSFPKVSFDTCRRPRKEGGLAVLDPATQLHALQLRWLRPLVQPDAESNYSRSKNCCKESIFLNFCSVHPATMVQTASVST</sequence>
<organism evidence="2 3">
    <name type="scientific">Rhizopus oryzae</name>
    <name type="common">Mucormycosis agent</name>
    <name type="synonym">Rhizopus arrhizus var. delemar</name>
    <dbReference type="NCBI Taxonomy" id="64495"/>
    <lineage>
        <taxon>Eukaryota</taxon>
        <taxon>Fungi</taxon>
        <taxon>Fungi incertae sedis</taxon>
        <taxon>Mucoromycota</taxon>
        <taxon>Mucoromycotina</taxon>
        <taxon>Mucoromycetes</taxon>
        <taxon>Mucorales</taxon>
        <taxon>Mucorineae</taxon>
        <taxon>Rhizopodaceae</taxon>
        <taxon>Rhizopus</taxon>
    </lineage>
</organism>
<dbReference type="SUPFAM" id="SSF56672">
    <property type="entry name" value="DNA/RNA polymerases"/>
    <property type="match status" value="1"/>
</dbReference>
<proteinExistence type="predicted"/>
<reference evidence="2" key="1">
    <citation type="journal article" date="2020" name="Microb. Genom.">
        <title>Genetic diversity of clinical and environmental Mucorales isolates obtained from an investigation of mucormycosis cases among solid organ transplant recipients.</title>
        <authorList>
            <person name="Nguyen M.H."/>
            <person name="Kaul D."/>
            <person name="Muto C."/>
            <person name="Cheng S.J."/>
            <person name="Richter R.A."/>
            <person name="Bruno V.M."/>
            <person name="Liu G."/>
            <person name="Beyhan S."/>
            <person name="Sundermann A.J."/>
            <person name="Mounaud S."/>
            <person name="Pasculle A.W."/>
            <person name="Nierman W.C."/>
            <person name="Driscoll E."/>
            <person name="Cumbie R."/>
            <person name="Clancy C.J."/>
            <person name="Dupont C.L."/>
        </authorList>
    </citation>
    <scope>NUCLEOTIDE SEQUENCE</scope>
    <source>
        <strain evidence="2">GL11</strain>
    </source>
</reference>
<feature type="domain" description="Reverse transcriptase" evidence="1">
    <location>
        <begin position="162"/>
        <end position="453"/>
    </location>
</feature>
<comment type="caution">
    <text evidence="2">The sequence shown here is derived from an EMBL/GenBank/DDBJ whole genome shotgun (WGS) entry which is preliminary data.</text>
</comment>
<protein>
    <recommendedName>
        <fullName evidence="1">Reverse transcriptase domain-containing protein</fullName>
    </recommendedName>
</protein>
<dbReference type="PANTHER" id="PTHR19446">
    <property type="entry name" value="REVERSE TRANSCRIPTASES"/>
    <property type="match status" value="1"/>
</dbReference>